<proteinExistence type="predicted"/>
<dbReference type="RefSeq" id="XP_071925512.1">
    <property type="nucleotide sequence ID" value="XM_072069411.1"/>
</dbReference>
<dbReference type="InterPro" id="IPR025476">
    <property type="entry name" value="Helitron_helicase-like"/>
</dbReference>
<organism evidence="2 3">
    <name type="scientific">Coffea arabica</name>
    <name type="common">Arabian coffee</name>
    <dbReference type="NCBI Taxonomy" id="13443"/>
    <lineage>
        <taxon>Eukaryota</taxon>
        <taxon>Viridiplantae</taxon>
        <taxon>Streptophyta</taxon>
        <taxon>Embryophyta</taxon>
        <taxon>Tracheophyta</taxon>
        <taxon>Spermatophyta</taxon>
        <taxon>Magnoliopsida</taxon>
        <taxon>eudicotyledons</taxon>
        <taxon>Gunneridae</taxon>
        <taxon>Pentapetalae</taxon>
        <taxon>asterids</taxon>
        <taxon>lamiids</taxon>
        <taxon>Gentianales</taxon>
        <taxon>Rubiaceae</taxon>
        <taxon>Ixoroideae</taxon>
        <taxon>Gardenieae complex</taxon>
        <taxon>Bertiereae - Coffeeae clade</taxon>
        <taxon>Coffeeae</taxon>
        <taxon>Coffea</taxon>
    </lineage>
</organism>
<feature type="domain" description="Helitron helicase-like" evidence="1">
    <location>
        <begin position="10"/>
        <end position="125"/>
    </location>
</feature>
<reference evidence="2" key="1">
    <citation type="journal article" date="2025" name="Foods">
        <title>Unveiling the Microbial Signatures of Arabica Coffee Cherries: Insights into Ripeness Specific Diversity, Functional Traits, and Implications for Quality and Safety.</title>
        <authorList>
            <consortium name="RefSeq"/>
            <person name="Tenea G.N."/>
            <person name="Cifuentes V."/>
            <person name="Reyes P."/>
            <person name="Cevallos-Vallejos M."/>
        </authorList>
    </citation>
    <scope>NUCLEOTIDE SEQUENCE [LARGE SCALE GENOMIC DNA]</scope>
</reference>
<dbReference type="Proteomes" id="UP001652660">
    <property type="component" value="Chromosome 1e"/>
</dbReference>
<gene>
    <name evidence="3" type="primary">LOC140016130</name>
</gene>
<dbReference type="Pfam" id="PF14214">
    <property type="entry name" value="Helitron_like_N"/>
    <property type="match status" value="1"/>
</dbReference>
<name>A0ABM4W171_COFAR</name>
<protein>
    <recommendedName>
        <fullName evidence="1">Helitron helicase-like domain-containing protein</fullName>
    </recommendedName>
</protein>
<evidence type="ECO:0000313" key="3">
    <source>
        <dbReference type="RefSeq" id="XP_071925512.1"/>
    </source>
</evidence>
<dbReference type="GeneID" id="140016130"/>
<keyword evidence="2" id="KW-1185">Reference proteome</keyword>
<dbReference type="PANTHER" id="PTHR10492">
    <property type="match status" value="1"/>
</dbReference>
<evidence type="ECO:0000259" key="1">
    <source>
        <dbReference type="Pfam" id="PF14214"/>
    </source>
</evidence>
<sequence length="408" mass="47151">MDSIAAGKSEGKQVGRRIYLPSSFIGGPRDICHHYVDAMALVQKFGKPDLFITMTCNTQWKEIQENLKYGESAQERLDLVSRVFKAKFELLKAEILKKKIFGEVAACVHVIEFQKRGLPHAYILLILKPEYKLLSPEAYDRIVSAEIPDPNKQKYLYSLVVRHMMHGPCGPLKPDNVCMKNGFSKNHFPKDYCDFTVHSEDSYPHYRRRRNGPTVRVRKQLLDNRWVVPYNPYLLALFDCHMNVEVCSTIKLVKYLYKYVYKGHDRVSFHVHSGSGSEDIDEINEFQSGRWVAAAEAFWRERYYLRLLLSHVRAPKSFKDLLTVNGSLAISYREAAFQMGLLQSDTHVEDTLNNAVAFQMPCSLRILFAVLWFTVRPVIRSHCGKNMRVPCLLILKEVEIFLVVIPKK</sequence>
<reference evidence="3" key="2">
    <citation type="submission" date="2025-08" db="UniProtKB">
        <authorList>
            <consortium name="RefSeq"/>
        </authorList>
    </citation>
    <scope>IDENTIFICATION</scope>
    <source>
        <tissue evidence="3">Leaves</tissue>
    </source>
</reference>
<accession>A0ABM4W171</accession>
<evidence type="ECO:0000313" key="2">
    <source>
        <dbReference type="Proteomes" id="UP001652660"/>
    </source>
</evidence>
<dbReference type="PANTHER" id="PTHR10492:SF94">
    <property type="entry name" value="ATP-DEPENDENT DNA HELICASE"/>
    <property type="match status" value="1"/>
</dbReference>